<dbReference type="InterPro" id="IPR021708">
    <property type="entry name" value="DUF3291"/>
</dbReference>
<evidence type="ECO:0000259" key="1">
    <source>
        <dbReference type="Pfam" id="PF11695"/>
    </source>
</evidence>
<dbReference type="KEGG" id="poz:I0K15_02775"/>
<organism evidence="2 3">
    <name type="scientific">Pontivivens ytuae</name>
    <dbReference type="NCBI Taxonomy" id="2789856"/>
    <lineage>
        <taxon>Bacteria</taxon>
        <taxon>Pseudomonadati</taxon>
        <taxon>Pseudomonadota</taxon>
        <taxon>Alphaproteobacteria</taxon>
        <taxon>Rhodobacterales</taxon>
        <taxon>Paracoccaceae</taxon>
        <taxon>Pontivivens</taxon>
    </lineage>
</organism>
<name>A0A7S9LWI9_9RHOB</name>
<reference evidence="2 3" key="1">
    <citation type="submission" date="2020-11" db="EMBL/GenBank/DDBJ databases">
        <title>Description of Pontivivens ytuae sp. nov. isolated from deep sea sediment of Mariana Trench.</title>
        <authorList>
            <person name="Wang Z."/>
            <person name="Sun Q.-L."/>
            <person name="Xu X.-D."/>
            <person name="Tang Y.-Z."/>
            <person name="Zhang J."/>
        </authorList>
    </citation>
    <scope>NUCLEOTIDE SEQUENCE [LARGE SCALE GENOMIC DNA]</scope>
    <source>
        <strain evidence="2 3">MT2928</strain>
    </source>
</reference>
<protein>
    <submittedName>
        <fullName evidence="2">DUF3291 domain-containing protein</fullName>
    </submittedName>
</protein>
<evidence type="ECO:0000313" key="2">
    <source>
        <dbReference type="EMBL" id="QPH56085.1"/>
    </source>
</evidence>
<dbReference type="SUPFAM" id="SSF54909">
    <property type="entry name" value="Dimeric alpha+beta barrel"/>
    <property type="match status" value="1"/>
</dbReference>
<dbReference type="AlphaFoldDB" id="A0A7S9LWI9"/>
<dbReference type="InterPro" id="IPR011008">
    <property type="entry name" value="Dimeric_a/b-barrel"/>
</dbReference>
<sequence>MGRLRAAPGEPLVQPFMDALDTINGIAERSDGFIWRLKSDEGNATSIAVEGDPRLIPNISVWRDVQSLEHFVWNTLHRAFYKRRAEWFEVLERMYFVMWWVPEGHQPSLDEALARLAHLEEHGQTDDAFGWSYLEDAGMWRTHACAQVAAE</sequence>
<feature type="domain" description="DUF3291" evidence="1">
    <location>
        <begin position="2"/>
        <end position="132"/>
    </location>
</feature>
<keyword evidence="3" id="KW-1185">Reference proteome</keyword>
<proteinExistence type="predicted"/>
<accession>A0A7S9LWI9</accession>
<gene>
    <name evidence="2" type="ORF">I0K15_02775</name>
</gene>
<dbReference type="EMBL" id="CP064942">
    <property type="protein sequence ID" value="QPH56085.1"/>
    <property type="molecule type" value="Genomic_DNA"/>
</dbReference>
<evidence type="ECO:0000313" key="3">
    <source>
        <dbReference type="Proteomes" id="UP000594800"/>
    </source>
</evidence>
<dbReference type="Proteomes" id="UP000594800">
    <property type="component" value="Chromosome"/>
</dbReference>
<dbReference type="Pfam" id="PF11695">
    <property type="entry name" value="DUF3291"/>
    <property type="match status" value="1"/>
</dbReference>